<sequence>MNKEWKQPSLEVLDVKMTFAGPGVTIPDSLDPDEATQHHS</sequence>
<evidence type="ECO:0000313" key="2">
    <source>
        <dbReference type="EMBL" id="RIE03784.1"/>
    </source>
</evidence>
<dbReference type="Proteomes" id="UP000266340">
    <property type="component" value="Unassembled WGS sequence"/>
</dbReference>
<evidence type="ECO:0000313" key="3">
    <source>
        <dbReference type="Proteomes" id="UP000266340"/>
    </source>
</evidence>
<comment type="caution">
    <text evidence="2">The sequence shown here is derived from an EMBL/GenBank/DDBJ whole genome shotgun (WGS) entry which is preliminary data.</text>
</comment>
<dbReference type="InterPro" id="IPR049825">
    <property type="entry name" value="Lasso_PadeA-like"/>
</dbReference>
<feature type="region of interest" description="Disordered" evidence="1">
    <location>
        <begin position="21"/>
        <end position="40"/>
    </location>
</feature>
<dbReference type="RefSeq" id="WP_119148856.1">
    <property type="nucleotide sequence ID" value="NZ_JBHSOV010000021.1"/>
</dbReference>
<organism evidence="2 3">
    <name type="scientific">Cohnella faecalis</name>
    <dbReference type="NCBI Taxonomy" id="2315694"/>
    <lineage>
        <taxon>Bacteria</taxon>
        <taxon>Bacillati</taxon>
        <taxon>Bacillota</taxon>
        <taxon>Bacilli</taxon>
        <taxon>Bacillales</taxon>
        <taxon>Paenibacillaceae</taxon>
        <taxon>Cohnella</taxon>
    </lineage>
</organism>
<keyword evidence="3" id="KW-1185">Reference proteome</keyword>
<evidence type="ECO:0000256" key="1">
    <source>
        <dbReference type="SAM" id="MobiDB-lite"/>
    </source>
</evidence>
<protein>
    <submittedName>
        <fullName evidence="2">Paeninodin family lasso peptide</fullName>
    </submittedName>
</protein>
<reference evidence="2 3" key="1">
    <citation type="submission" date="2018-09" db="EMBL/GenBank/DDBJ databases">
        <title>Cohnella cavernae sp. nov., isolated from a karst cave.</title>
        <authorList>
            <person name="Zhu H."/>
        </authorList>
    </citation>
    <scope>NUCLEOTIDE SEQUENCE [LARGE SCALE GENOMIC DNA]</scope>
    <source>
        <strain evidence="2 3">K2E09-144</strain>
    </source>
</reference>
<dbReference type="NCBIfam" id="NF033524">
    <property type="entry name" value="lasso_PadeA_fam"/>
    <property type="match status" value="1"/>
</dbReference>
<gene>
    <name evidence="2" type="ORF">D3H35_09530</name>
</gene>
<proteinExistence type="predicted"/>
<dbReference type="AlphaFoldDB" id="A0A398CXS0"/>
<name>A0A398CXS0_9BACL</name>
<dbReference type="OrthoDB" id="2913105at2"/>
<dbReference type="EMBL" id="QXJM01000030">
    <property type="protein sequence ID" value="RIE03784.1"/>
    <property type="molecule type" value="Genomic_DNA"/>
</dbReference>
<accession>A0A398CXS0</accession>